<dbReference type="AlphaFoldDB" id="A0A1Y2F6K8"/>
<keyword evidence="2" id="KW-1185">Reference proteome</keyword>
<name>A0A1Y2F6K8_PROLT</name>
<comment type="caution">
    <text evidence="1">The sequence shown here is derived from an EMBL/GenBank/DDBJ whole genome shotgun (WGS) entry which is preliminary data.</text>
</comment>
<dbReference type="GeneID" id="63786427"/>
<dbReference type="EMBL" id="MCFI01000017">
    <property type="protein sequence ID" value="ORY78565.1"/>
    <property type="molecule type" value="Genomic_DNA"/>
</dbReference>
<evidence type="ECO:0000313" key="2">
    <source>
        <dbReference type="Proteomes" id="UP000193685"/>
    </source>
</evidence>
<evidence type="ECO:0000313" key="1">
    <source>
        <dbReference type="EMBL" id="ORY78565.1"/>
    </source>
</evidence>
<organism evidence="1 2">
    <name type="scientific">Protomyces lactucae-debilis</name>
    <dbReference type="NCBI Taxonomy" id="2754530"/>
    <lineage>
        <taxon>Eukaryota</taxon>
        <taxon>Fungi</taxon>
        <taxon>Dikarya</taxon>
        <taxon>Ascomycota</taxon>
        <taxon>Taphrinomycotina</taxon>
        <taxon>Taphrinomycetes</taxon>
        <taxon>Taphrinales</taxon>
        <taxon>Protomycetaceae</taxon>
        <taxon>Protomyces</taxon>
    </lineage>
</organism>
<sequence>MGASLSPAGSHSAGTLSPYVQRKQSKVVCALTCCHVAHEAPADLGTITRKPAEFVNATSSVQLKATWRQSSRL</sequence>
<protein>
    <submittedName>
        <fullName evidence="1">Uncharacterized protein</fullName>
    </submittedName>
</protein>
<dbReference type="RefSeq" id="XP_040723446.1">
    <property type="nucleotide sequence ID" value="XM_040869828.1"/>
</dbReference>
<accession>A0A1Y2F6K8</accession>
<gene>
    <name evidence="1" type="ORF">BCR37DRAFT_382212</name>
</gene>
<reference evidence="1 2" key="1">
    <citation type="submission" date="2016-07" db="EMBL/GenBank/DDBJ databases">
        <title>Pervasive Adenine N6-methylation of Active Genes in Fungi.</title>
        <authorList>
            <consortium name="DOE Joint Genome Institute"/>
            <person name="Mondo S.J."/>
            <person name="Dannebaum R.O."/>
            <person name="Kuo R.C."/>
            <person name="Labutti K."/>
            <person name="Haridas S."/>
            <person name="Kuo A."/>
            <person name="Salamov A."/>
            <person name="Ahrendt S.R."/>
            <person name="Lipzen A."/>
            <person name="Sullivan W."/>
            <person name="Andreopoulos W.B."/>
            <person name="Clum A."/>
            <person name="Lindquist E."/>
            <person name="Daum C."/>
            <person name="Ramamoorthy G.K."/>
            <person name="Gryganskyi A."/>
            <person name="Culley D."/>
            <person name="Magnuson J.K."/>
            <person name="James T.Y."/>
            <person name="O'Malley M.A."/>
            <person name="Stajich J.E."/>
            <person name="Spatafora J.W."/>
            <person name="Visel A."/>
            <person name="Grigoriev I.V."/>
        </authorList>
    </citation>
    <scope>NUCLEOTIDE SEQUENCE [LARGE SCALE GENOMIC DNA]</scope>
    <source>
        <strain evidence="1 2">12-1054</strain>
    </source>
</reference>
<proteinExistence type="predicted"/>
<dbReference type="Proteomes" id="UP000193685">
    <property type="component" value="Unassembled WGS sequence"/>
</dbReference>